<comment type="caution">
    <text evidence="2">The sequence shown here is derived from an EMBL/GenBank/DDBJ whole genome shotgun (WGS) entry which is preliminary data.</text>
</comment>
<name>A0A561PZC1_9HYPH</name>
<feature type="compositionally biased region" description="Basic and acidic residues" evidence="1">
    <location>
        <begin position="37"/>
        <end position="51"/>
    </location>
</feature>
<organism evidence="2 3">
    <name type="scientific">Neorhizobium alkalisoli</name>
    <dbReference type="NCBI Taxonomy" id="528178"/>
    <lineage>
        <taxon>Bacteria</taxon>
        <taxon>Pseudomonadati</taxon>
        <taxon>Pseudomonadota</taxon>
        <taxon>Alphaproteobacteria</taxon>
        <taxon>Hyphomicrobiales</taxon>
        <taxon>Rhizobiaceae</taxon>
        <taxon>Rhizobium/Agrobacterium group</taxon>
        <taxon>Neorhizobium</taxon>
    </lineage>
</organism>
<evidence type="ECO:0000313" key="3">
    <source>
        <dbReference type="Proteomes" id="UP000320653"/>
    </source>
</evidence>
<dbReference type="Proteomes" id="UP000320653">
    <property type="component" value="Unassembled WGS sequence"/>
</dbReference>
<dbReference type="AlphaFoldDB" id="A0A561PZC1"/>
<accession>A0A561PZC1</accession>
<evidence type="ECO:0000313" key="2">
    <source>
        <dbReference type="EMBL" id="TWF43460.1"/>
    </source>
</evidence>
<protein>
    <submittedName>
        <fullName evidence="2">Uncharacterized protein</fullName>
    </submittedName>
</protein>
<dbReference type="EMBL" id="VIWP01000019">
    <property type="protein sequence ID" value="TWF43460.1"/>
    <property type="molecule type" value="Genomic_DNA"/>
</dbReference>
<keyword evidence="3" id="KW-1185">Reference proteome</keyword>
<sequence length="198" mass="21291">MRTPWRFVVDLVSRKPKATISDVDGPDTAHIVALEYHPADDEPAREEEARLPEQTTSLEPREEIESPAPVASPKPQAETIDTAKAEIDINTAAQGTSFSPEEISTNGAAPAAILSGASKVAAEKPAKAQRKPPAAAVKEPGVISTFEEVPAVVASPTTLVEEMVGLDIEIAALRYALAGKLREQNAQLRKMLARFERY</sequence>
<gene>
    <name evidence="2" type="ORF">FHW37_11933</name>
</gene>
<reference evidence="2 3" key="1">
    <citation type="submission" date="2019-06" db="EMBL/GenBank/DDBJ databases">
        <title>Sorghum-associated microbial communities from plants grown in Nebraska, USA.</title>
        <authorList>
            <person name="Schachtman D."/>
        </authorList>
    </citation>
    <scope>NUCLEOTIDE SEQUENCE [LARGE SCALE GENOMIC DNA]</scope>
    <source>
        <strain evidence="2 3">1225</strain>
    </source>
</reference>
<feature type="region of interest" description="Disordered" evidence="1">
    <location>
        <begin position="37"/>
        <end position="76"/>
    </location>
</feature>
<evidence type="ECO:0000256" key="1">
    <source>
        <dbReference type="SAM" id="MobiDB-lite"/>
    </source>
</evidence>
<proteinExistence type="predicted"/>